<keyword evidence="7 9" id="KW-0505">Motor protein</keyword>
<dbReference type="Proteomes" id="UP000316079">
    <property type="component" value="Unassembled WGS sequence"/>
</dbReference>
<dbReference type="GO" id="GO:0051015">
    <property type="term" value="F:actin filament binding"/>
    <property type="evidence" value="ECO:0007669"/>
    <property type="project" value="InterPro"/>
</dbReference>
<dbReference type="GO" id="GO:0016460">
    <property type="term" value="C:myosin II complex"/>
    <property type="evidence" value="ECO:0007669"/>
    <property type="project" value="UniProtKB-ARBA"/>
</dbReference>
<dbReference type="Gene3D" id="1.20.5.340">
    <property type="match status" value="3"/>
</dbReference>
<dbReference type="PROSITE" id="PS51456">
    <property type="entry name" value="MYOSIN_MOTOR"/>
    <property type="match status" value="1"/>
</dbReference>
<name>A0A553QTB6_9TELE</name>
<reference evidence="13 14" key="1">
    <citation type="journal article" date="2019" name="Sci. Data">
        <title>Hybrid genome assembly and annotation of Danionella translucida.</title>
        <authorList>
            <person name="Kadobianskyi M."/>
            <person name="Schulze L."/>
            <person name="Schuelke M."/>
            <person name="Judkewitz B."/>
        </authorList>
    </citation>
    <scope>NUCLEOTIDE SEQUENCE [LARGE SCALE GENOMIC DNA]</scope>
    <source>
        <strain evidence="13 14">Bolton</strain>
    </source>
</reference>
<comment type="caution">
    <text evidence="13">The sequence shown here is derived from an EMBL/GenBank/DDBJ whole genome shotgun (WGS) entry which is preliminary data.</text>
</comment>
<feature type="region of interest" description="Disordered" evidence="10">
    <location>
        <begin position="1691"/>
        <end position="1716"/>
    </location>
</feature>
<dbReference type="InterPro" id="IPR004009">
    <property type="entry name" value="SH3_Myosin"/>
</dbReference>
<dbReference type="Gene3D" id="6.10.250.2420">
    <property type="match status" value="1"/>
</dbReference>
<proteinExistence type="inferred from homology"/>
<evidence type="ECO:0000256" key="2">
    <source>
        <dbReference type="ARBA" id="ARBA00022741"/>
    </source>
</evidence>
<dbReference type="GO" id="GO:0016020">
    <property type="term" value="C:membrane"/>
    <property type="evidence" value="ECO:0007669"/>
    <property type="project" value="TreeGrafter"/>
</dbReference>
<organism evidence="13 14">
    <name type="scientific">Danionella cerebrum</name>
    <dbReference type="NCBI Taxonomy" id="2873325"/>
    <lineage>
        <taxon>Eukaryota</taxon>
        <taxon>Metazoa</taxon>
        <taxon>Chordata</taxon>
        <taxon>Craniata</taxon>
        <taxon>Vertebrata</taxon>
        <taxon>Euteleostomi</taxon>
        <taxon>Actinopterygii</taxon>
        <taxon>Neopterygii</taxon>
        <taxon>Teleostei</taxon>
        <taxon>Ostariophysi</taxon>
        <taxon>Cypriniformes</taxon>
        <taxon>Danionidae</taxon>
        <taxon>Danioninae</taxon>
        <taxon>Danionella</taxon>
    </lineage>
</organism>
<accession>A0A553QTB6</accession>
<dbReference type="Gene3D" id="1.20.120.720">
    <property type="entry name" value="Myosin VI head, motor domain, U50 subdomain"/>
    <property type="match status" value="1"/>
</dbReference>
<evidence type="ECO:0000256" key="1">
    <source>
        <dbReference type="ARBA" id="ARBA00008314"/>
    </source>
</evidence>
<dbReference type="GO" id="GO:0005516">
    <property type="term" value="F:calmodulin binding"/>
    <property type="evidence" value="ECO:0007669"/>
    <property type="project" value="UniProtKB-KW"/>
</dbReference>
<keyword evidence="5" id="KW-0175">Coiled coil</keyword>
<evidence type="ECO:0000313" key="14">
    <source>
        <dbReference type="Proteomes" id="UP000316079"/>
    </source>
</evidence>
<dbReference type="GO" id="GO:0005524">
    <property type="term" value="F:ATP binding"/>
    <property type="evidence" value="ECO:0007669"/>
    <property type="project" value="UniProtKB-UniRule"/>
</dbReference>
<dbReference type="GO" id="GO:0007015">
    <property type="term" value="P:actin filament organization"/>
    <property type="evidence" value="ECO:0007669"/>
    <property type="project" value="TreeGrafter"/>
</dbReference>
<dbReference type="CDD" id="cd01377">
    <property type="entry name" value="MYSc_class_II"/>
    <property type="match status" value="1"/>
</dbReference>
<dbReference type="Gene3D" id="1.20.58.530">
    <property type="match status" value="1"/>
</dbReference>
<feature type="region of interest" description="Disordered" evidence="10">
    <location>
        <begin position="1812"/>
        <end position="1833"/>
    </location>
</feature>
<dbReference type="GO" id="GO:0000146">
    <property type="term" value="F:microfilament motor activity"/>
    <property type="evidence" value="ECO:0007669"/>
    <property type="project" value="TreeGrafter"/>
</dbReference>
<dbReference type="FunFam" id="1.20.5.4820:FF:000002">
    <property type="entry name" value="Myosin heavy chain 10"/>
    <property type="match status" value="1"/>
</dbReference>
<protein>
    <recommendedName>
        <fullName evidence="15">Myosin motor domain-containing protein</fullName>
    </recommendedName>
</protein>
<dbReference type="EMBL" id="SRMA01025561">
    <property type="protein sequence ID" value="TRY93223.1"/>
    <property type="molecule type" value="Genomic_DNA"/>
</dbReference>
<dbReference type="SUPFAM" id="SSF90257">
    <property type="entry name" value="Myosin rod fragments"/>
    <property type="match status" value="6"/>
</dbReference>
<dbReference type="SMART" id="SM00242">
    <property type="entry name" value="MYSc"/>
    <property type="match status" value="1"/>
</dbReference>
<dbReference type="FunFam" id="1.20.58.530:FF:000003">
    <property type="entry name" value="Myosin heavy chain 10"/>
    <property type="match status" value="1"/>
</dbReference>
<dbReference type="FunFam" id="1.20.120.720:FF:000001">
    <property type="entry name" value="Myosin heavy chain, muscle"/>
    <property type="match status" value="1"/>
</dbReference>
<dbReference type="Gene3D" id="1.10.10.820">
    <property type="match status" value="1"/>
</dbReference>
<keyword evidence="3 9" id="KW-0067">ATP-binding</keyword>
<feature type="domain" description="Myosin N-terminal SH3-like" evidence="12">
    <location>
        <begin position="30"/>
        <end position="80"/>
    </location>
</feature>
<dbReference type="Pfam" id="PF01576">
    <property type="entry name" value="Myosin_tail_1"/>
    <property type="match status" value="1"/>
</dbReference>
<dbReference type="GO" id="GO:0045177">
    <property type="term" value="C:apical part of cell"/>
    <property type="evidence" value="ECO:0007669"/>
    <property type="project" value="UniProtKB-ARBA"/>
</dbReference>
<dbReference type="STRING" id="623744.A0A553QTB6"/>
<dbReference type="InterPro" id="IPR027417">
    <property type="entry name" value="P-loop_NTPase"/>
</dbReference>
<keyword evidence="8 9" id="KW-0009">Actin-binding</keyword>
<dbReference type="GO" id="GO:0099512">
    <property type="term" value="C:supramolecular fiber"/>
    <property type="evidence" value="ECO:0007669"/>
    <property type="project" value="UniProtKB-ARBA"/>
</dbReference>
<dbReference type="Pfam" id="PF02736">
    <property type="entry name" value="Myosin_N"/>
    <property type="match status" value="1"/>
</dbReference>
<feature type="compositionally biased region" description="Basic and acidic residues" evidence="10">
    <location>
        <begin position="1813"/>
        <end position="1823"/>
    </location>
</feature>
<dbReference type="Gene3D" id="2.30.30.360">
    <property type="entry name" value="Myosin S1 fragment, N-terminal"/>
    <property type="match status" value="1"/>
</dbReference>
<comment type="similarity">
    <text evidence="1 9">Belongs to the TRAFAC class myosin-kinesin ATPase superfamily. Myosin family.</text>
</comment>
<dbReference type="FunFam" id="3.40.850.10:FF:000101">
    <property type="entry name" value="Slow myosin heavy chain 2"/>
    <property type="match status" value="1"/>
</dbReference>
<dbReference type="FunFam" id="3.30.70.1590:FF:000001">
    <property type="entry name" value="Myosin heavy chain"/>
    <property type="match status" value="1"/>
</dbReference>
<feature type="domain" description="Myosin motor" evidence="11">
    <location>
        <begin position="84"/>
        <end position="783"/>
    </location>
</feature>
<feature type="binding site" evidence="9">
    <location>
        <begin position="177"/>
        <end position="184"/>
    </location>
    <ligand>
        <name>ATP</name>
        <dbReference type="ChEBI" id="CHEBI:30616"/>
    </ligand>
</feature>
<evidence type="ECO:0000256" key="6">
    <source>
        <dbReference type="ARBA" id="ARBA00023123"/>
    </source>
</evidence>
<dbReference type="GO" id="GO:0048731">
    <property type="term" value="P:system development"/>
    <property type="evidence" value="ECO:0007669"/>
    <property type="project" value="UniProtKB-ARBA"/>
</dbReference>
<evidence type="ECO:0000256" key="5">
    <source>
        <dbReference type="ARBA" id="ARBA00023054"/>
    </source>
</evidence>
<evidence type="ECO:0000259" key="12">
    <source>
        <dbReference type="PROSITE" id="PS51844"/>
    </source>
</evidence>
<evidence type="ECO:0000256" key="3">
    <source>
        <dbReference type="ARBA" id="ARBA00022840"/>
    </source>
</evidence>
<gene>
    <name evidence="13" type="ORF">DNTS_014364</name>
</gene>
<dbReference type="Gene3D" id="3.40.850.10">
    <property type="entry name" value="Kinesin motor domain"/>
    <property type="match status" value="1"/>
</dbReference>
<evidence type="ECO:0000256" key="8">
    <source>
        <dbReference type="ARBA" id="ARBA00023203"/>
    </source>
</evidence>
<dbReference type="Gene3D" id="3.30.70.1590">
    <property type="match status" value="1"/>
</dbReference>
<keyword evidence="2 9" id="KW-0547">Nucleotide-binding</keyword>
<dbReference type="PROSITE" id="PS50096">
    <property type="entry name" value="IQ"/>
    <property type="match status" value="1"/>
</dbReference>
<dbReference type="InterPro" id="IPR001609">
    <property type="entry name" value="Myosin_head_motor_dom-like"/>
</dbReference>
<evidence type="ECO:0008006" key="15">
    <source>
        <dbReference type="Google" id="ProtNLM"/>
    </source>
</evidence>
<dbReference type="Pfam" id="PF00063">
    <property type="entry name" value="Myosin_head"/>
    <property type="match status" value="1"/>
</dbReference>
<evidence type="ECO:0000256" key="9">
    <source>
        <dbReference type="PROSITE-ProRule" id="PRU00782"/>
    </source>
</evidence>
<dbReference type="FunFam" id="1.20.5.340:FF:000007">
    <property type="entry name" value="Myosin heavy chain, non-muscle"/>
    <property type="match status" value="1"/>
</dbReference>
<dbReference type="InterPro" id="IPR002928">
    <property type="entry name" value="Myosin_tail"/>
</dbReference>
<evidence type="ECO:0000256" key="7">
    <source>
        <dbReference type="ARBA" id="ARBA00023175"/>
    </source>
</evidence>
<dbReference type="PANTHER" id="PTHR13140">
    <property type="entry name" value="MYOSIN"/>
    <property type="match status" value="1"/>
</dbReference>
<dbReference type="InterPro" id="IPR008989">
    <property type="entry name" value="Myosin_S1_N"/>
</dbReference>
<evidence type="ECO:0000256" key="10">
    <source>
        <dbReference type="SAM" id="MobiDB-lite"/>
    </source>
</evidence>
<feature type="region of interest" description="Disordered" evidence="10">
    <location>
        <begin position="1912"/>
        <end position="1973"/>
    </location>
</feature>
<dbReference type="OrthoDB" id="10254995at2759"/>
<dbReference type="FunFam" id="1.10.10.820:FF:000001">
    <property type="entry name" value="Myosin heavy chain"/>
    <property type="match status" value="1"/>
</dbReference>
<keyword evidence="4" id="KW-0112">Calmodulin-binding</keyword>
<feature type="region of interest" description="Disordered" evidence="10">
    <location>
        <begin position="1641"/>
        <end position="1662"/>
    </location>
</feature>
<keyword evidence="6 9" id="KW-0518">Myosin</keyword>
<evidence type="ECO:0000256" key="4">
    <source>
        <dbReference type="ARBA" id="ARBA00022860"/>
    </source>
</evidence>
<sequence length="1973" mass="227158">MTMKENDDSSKFLFLDNDFKNTGVAQADWSTKKMVWIPSEKEGFQSASIKEETQGNEVVVELSNGQKMTVSKDEIQKMNPPKFNKVEDMAALTCLNEASVLHNLRERYFSGLIYTYSGLFCVVVNPYKMLPIYSEKIIEMYKGKKRHEVPPHIYSVTDNAYRNMLQEREDQSILCTGESGAGKTENTKKVIQYLAVVASSNKGKRDAGSGELEKQLLQANPILEAFGNAKTIKNDNSSRFGKFIKINFDNTGYIVGANIETYLLEKSRCIRQAKIERSFHIFYYMVAGAQDNIRDELLLEDFANYRFLVAGHVQVQNQQDDEMFIETLDAMEVLGFNEEERIGMLKVCSTVLQLGNIEFKAEKNQEQASMPDNTAAQKVCHLQGINVTDFTKAMLTPRIKVGREFVQKAQTKEQADFAVEALAKAMYDRLFRWILARLNKALDKTKRQGASFIGILDIAGFEIFEDNSFEQLCINYTNEKLQQLFNHTMFILEQEEYKKEGIEWSFIDFGLDLQPCIELIERPNNPPGILALLDEECWFPKATDVSFVEKLSNTHSSHCKLSKPKNLKEKTFFTLQHYAGKVDYNATSWLTKNMDPLNDNVTALLSNSSSAFVQEIWKDVERVVGLETMAKMAKSDGSSPGASKSKKGMFRTVGQLYKESLGKLMTTLHNTQPNFVRCIIPNHEKRAGKIDARLVLEQLSCNGVLEGIRICRQGFPNRIVFHEFRQRYEILAAGAIPKGFMDGKQASSLLIKHLDLDPNLYRIGLSKIFFRTGVLAQLEEERDLKLTDIIIAFQAQARGFLSRKAFSKKQKQLTAMKVIQRNCAVKPLLQVTRQEEEMNQMEEELQKAKEIAQKSETELKEITEKHNQVLEERNKLQAKLQEEAELFAESEEQRIRLEAKKQEMEEVLHEMEARLEEEEERSQALQQEKANMQQQLKDFEKHLVEQENARQKLQVESGAADGKIKKLEDELLIMQDQRSKFQKEKQHLEERLADLTSNLTEEEEKSKNLTKLKAKHESMISDLEVRFKKEEKSRQDVEKAKRKLETEFGDLQEQLKDLQNLVAELKSQQARSEVEIQDLQTGIEAESIQKSTALKKIHEMEGVVAELQDELAAEQGASRKTEKARKELEEELSALRTELEDSLDTTAAQQELRAKREQEVAMLKKLLEEEGRSHEAQVNELKQKQAQALNELGQQLEQTKRAKVTLEKAKQALEKEVGELNGDLRSLGNAKHDLEQKKKKVEVQLGDIQTRFNESERKREELGDAVAKLTMEYNNVNSILNEVESKNIKLNKDLASLNSQLQDAQELLGEEIRQKLTFSTRLRQMEDERNCLLEQMEDEAEAQRNLEKEVSSLNTQLSDAKKKLEECSSNFHLLEESKRRLQRDLEATKRELEEKTTVSDKLEKTKSHLQQELDDVLMDLESQRQHVSNLEKKQRKFDQMLADEKTISSKYAQERDSAEAEAREKETKCLALTRALEESQGSLRELEKLNKALRTEMEDLISSKDGAGKNVHELEKAKRAFEAQLEEMAIQMEELEDELQTAEDAKLHLEVNMQALKVQFQRDLQVREEQHEEKRKQLFKQVRELETELEDEQKTKTSLAAAKKKLEGDLQDLEDQVDSISRSRDEAVKQLRKFQVQVKDSQRELDEARASHKEVLSDARETERKARAMEGEIVNLHEELAIAERARKHAERERDEIAGEVASGTFGRSGGSDEKRRLETKIQQLEEELDDEQANVETLGERLRRSVQEVEQLTSELQIERSNVQRMESGWQQMERQNKELKVKMQEIESQVKSKQRSSVAALEMKLQQMEDQLDHESRDRQSIGKAMRQKDKRVKELMNQIEDERKQLEQFKDQAEKANLRARQLKMQMEESDEESQRATAARRKLQKELNEAIEANDALNREVASLRSKLRRGSDSFLSNPLRRSGGGSFRRARKNMVETSELTEDGPAATSMSQHRELQIEPTGDIQENI</sequence>
<dbReference type="PANTHER" id="PTHR13140:SF857">
    <property type="entry name" value="MYOSIN-11"/>
    <property type="match status" value="1"/>
</dbReference>
<dbReference type="SUPFAM" id="SSF52540">
    <property type="entry name" value="P-loop containing nucleoside triphosphate hydrolases"/>
    <property type="match status" value="1"/>
</dbReference>
<evidence type="ECO:0000313" key="13">
    <source>
        <dbReference type="EMBL" id="TRY93223.1"/>
    </source>
</evidence>
<dbReference type="PRINTS" id="PR00193">
    <property type="entry name" value="MYOSINHEAVY"/>
</dbReference>
<keyword evidence="14" id="KW-1185">Reference proteome</keyword>
<dbReference type="PROSITE" id="PS51844">
    <property type="entry name" value="SH3_LIKE"/>
    <property type="match status" value="1"/>
</dbReference>
<evidence type="ECO:0000259" key="11">
    <source>
        <dbReference type="PROSITE" id="PS51456"/>
    </source>
</evidence>
<dbReference type="GO" id="GO:0005737">
    <property type="term" value="C:cytoplasm"/>
    <property type="evidence" value="ECO:0007669"/>
    <property type="project" value="TreeGrafter"/>
</dbReference>
<dbReference type="Gene3D" id="1.20.1170.10">
    <property type="match status" value="1"/>
</dbReference>
<dbReference type="FunFam" id="2.30.30.360:FF:000001">
    <property type="entry name" value="Myosin heavy chain"/>
    <property type="match status" value="1"/>
</dbReference>
<feature type="region of interest" description="Actin-binding" evidence="9">
    <location>
        <begin position="661"/>
        <end position="683"/>
    </location>
</feature>
<dbReference type="InterPro" id="IPR036961">
    <property type="entry name" value="Kinesin_motor_dom_sf"/>
</dbReference>
<dbReference type="Gene3D" id="4.10.270.10">
    <property type="entry name" value="Myosin, subunit A"/>
    <property type="match status" value="1"/>
</dbReference>